<feature type="region of interest" description="Disordered" evidence="1">
    <location>
        <begin position="45"/>
        <end position="82"/>
    </location>
</feature>
<feature type="region of interest" description="Disordered" evidence="1">
    <location>
        <begin position="117"/>
        <end position="159"/>
    </location>
</feature>
<feature type="compositionally biased region" description="Acidic residues" evidence="1">
    <location>
        <begin position="51"/>
        <end position="63"/>
    </location>
</feature>
<dbReference type="Proteomes" id="UP001328107">
    <property type="component" value="Unassembled WGS sequence"/>
</dbReference>
<gene>
    <name evidence="2" type="ORF">PMAYCL1PPCAC_10238</name>
</gene>
<reference evidence="3" key="1">
    <citation type="submission" date="2022-10" db="EMBL/GenBank/DDBJ databases">
        <title>Genome assembly of Pristionchus species.</title>
        <authorList>
            <person name="Yoshida K."/>
            <person name="Sommer R.J."/>
        </authorList>
    </citation>
    <scope>NUCLEOTIDE SEQUENCE [LARGE SCALE GENOMIC DNA]</scope>
    <source>
        <strain evidence="3">RS5460</strain>
    </source>
</reference>
<feature type="compositionally biased region" description="Basic residues" evidence="1">
    <location>
        <begin position="127"/>
        <end position="138"/>
    </location>
</feature>
<evidence type="ECO:0000256" key="1">
    <source>
        <dbReference type="SAM" id="MobiDB-lite"/>
    </source>
</evidence>
<proteinExistence type="predicted"/>
<keyword evidence="3" id="KW-1185">Reference proteome</keyword>
<evidence type="ECO:0000313" key="2">
    <source>
        <dbReference type="EMBL" id="GMR40043.1"/>
    </source>
</evidence>
<dbReference type="AlphaFoldDB" id="A0AAN4ZF21"/>
<protein>
    <submittedName>
        <fullName evidence="2">Uncharacterized protein</fullName>
    </submittedName>
</protein>
<accession>A0AAN4ZF21</accession>
<name>A0AAN4ZF21_9BILA</name>
<sequence length="159" mass="17011">MDPEYLPSMVAQADFDEQSAFAEQVWTMSDDGTVAIQATAGAEPVVVNIEREEDEGEEDDDEPGCSASSTSSLIPSSPHQAVLIPSYQGSPVVVSAEASGAGDSSAGEALSYVRVEARSRHGATPSRRFHPYRRRSSRTRSNSHEASSSAHNVEEPEND</sequence>
<evidence type="ECO:0000313" key="3">
    <source>
        <dbReference type="Proteomes" id="UP001328107"/>
    </source>
</evidence>
<feature type="compositionally biased region" description="Low complexity" evidence="1">
    <location>
        <begin position="66"/>
        <end position="77"/>
    </location>
</feature>
<dbReference type="EMBL" id="BTRK01000003">
    <property type="protein sequence ID" value="GMR40043.1"/>
    <property type="molecule type" value="Genomic_DNA"/>
</dbReference>
<organism evidence="2 3">
    <name type="scientific">Pristionchus mayeri</name>
    <dbReference type="NCBI Taxonomy" id="1317129"/>
    <lineage>
        <taxon>Eukaryota</taxon>
        <taxon>Metazoa</taxon>
        <taxon>Ecdysozoa</taxon>
        <taxon>Nematoda</taxon>
        <taxon>Chromadorea</taxon>
        <taxon>Rhabditida</taxon>
        <taxon>Rhabditina</taxon>
        <taxon>Diplogasteromorpha</taxon>
        <taxon>Diplogasteroidea</taxon>
        <taxon>Neodiplogasteridae</taxon>
        <taxon>Pristionchus</taxon>
    </lineage>
</organism>
<comment type="caution">
    <text evidence="2">The sequence shown here is derived from an EMBL/GenBank/DDBJ whole genome shotgun (WGS) entry which is preliminary data.</text>
</comment>